<evidence type="ECO:0008006" key="7">
    <source>
        <dbReference type="Google" id="ProtNLM"/>
    </source>
</evidence>
<accession>A0A1F6CIL3</accession>
<gene>
    <name evidence="5" type="ORF">A2678_01320</name>
</gene>
<organism evidence="5 6">
    <name type="scientific">Candidatus Kaiserbacteria bacterium RIFCSPHIGHO2_01_FULL_53_31</name>
    <dbReference type="NCBI Taxonomy" id="1798481"/>
    <lineage>
        <taxon>Bacteria</taxon>
        <taxon>Candidatus Kaiseribacteriota</taxon>
    </lineage>
</organism>
<dbReference type="SUPFAM" id="SSF75005">
    <property type="entry name" value="Arabinanase/levansucrase/invertase"/>
    <property type="match status" value="1"/>
</dbReference>
<keyword evidence="4" id="KW-0472">Membrane</keyword>
<proteinExistence type="inferred from homology"/>
<keyword evidence="4" id="KW-0812">Transmembrane</keyword>
<dbReference type="Proteomes" id="UP000178815">
    <property type="component" value="Unassembled WGS sequence"/>
</dbReference>
<evidence type="ECO:0000256" key="3">
    <source>
        <dbReference type="ARBA" id="ARBA00024356"/>
    </source>
</evidence>
<evidence type="ECO:0000313" key="5">
    <source>
        <dbReference type="EMBL" id="OGG49086.1"/>
    </source>
</evidence>
<dbReference type="Gene3D" id="2.115.10.20">
    <property type="entry name" value="Glycosyl hydrolase domain, family 43"/>
    <property type="match status" value="1"/>
</dbReference>
<dbReference type="Pfam" id="PF04041">
    <property type="entry name" value="Glyco_hydro_130"/>
    <property type="match status" value="1"/>
</dbReference>
<comment type="similarity">
    <text evidence="3">Belongs to the glycosyl hydrolase 130 family.</text>
</comment>
<dbReference type="CDD" id="cd18614">
    <property type="entry name" value="GH130"/>
    <property type="match status" value="1"/>
</dbReference>
<dbReference type="EMBL" id="MFKU01000005">
    <property type="protein sequence ID" value="OGG49086.1"/>
    <property type="molecule type" value="Genomic_DNA"/>
</dbReference>
<evidence type="ECO:0000256" key="1">
    <source>
        <dbReference type="ARBA" id="ARBA00022676"/>
    </source>
</evidence>
<sequence length="387" mass="43576">MSALLLVYWFAILISFFVVGCMVGAFLYAPLREKIQEVARAIGRRDLSLARILGNPVIQPGRHPWRAEAVFNPAAVVQGGRTHLVYRSVGSDGVSRLGYASSPNGFVFDDQFPYPIYAAINPRTGEEERRYSPAMYPSGGSWGGCEDPRMVEIDGRIYITFNMFDSWDSIRITCTSISTKDFFSKRFHNLTSPQFLSGPGERHKNWVLFPEKIDGRFAILHSISPKIEIEYRDSIDNIGITEPFVESWNGARCDVHARDDYWDSFVRGAGPPPLRTPKGWLLFYHANDKLERHRYKLGAMLLDLDDPTNVLYRSSNPILEPDEQYENDGKPGIVFACGATIKDDLLYVYYGGADKVICVAFAPLADFLRALMKSEHAPLLSRPLSTA</sequence>
<comment type="caution">
    <text evidence="5">The sequence shown here is derived from an EMBL/GenBank/DDBJ whole genome shotgun (WGS) entry which is preliminary data.</text>
</comment>
<dbReference type="STRING" id="1798481.A2678_01320"/>
<dbReference type="InterPro" id="IPR023296">
    <property type="entry name" value="Glyco_hydro_beta-prop_sf"/>
</dbReference>
<keyword evidence="2" id="KW-0808">Transferase</keyword>
<dbReference type="GO" id="GO:0016757">
    <property type="term" value="F:glycosyltransferase activity"/>
    <property type="evidence" value="ECO:0007669"/>
    <property type="project" value="UniProtKB-KW"/>
</dbReference>
<dbReference type="PANTHER" id="PTHR34106">
    <property type="entry name" value="GLYCOSIDASE"/>
    <property type="match status" value="1"/>
</dbReference>
<protein>
    <recommendedName>
        <fullName evidence="7">Glycosidase</fullName>
    </recommendedName>
</protein>
<evidence type="ECO:0000256" key="2">
    <source>
        <dbReference type="ARBA" id="ARBA00022679"/>
    </source>
</evidence>
<evidence type="ECO:0000256" key="4">
    <source>
        <dbReference type="SAM" id="Phobius"/>
    </source>
</evidence>
<name>A0A1F6CIL3_9BACT</name>
<dbReference type="AlphaFoldDB" id="A0A1F6CIL3"/>
<dbReference type="PANTHER" id="PTHR34106:SF5">
    <property type="entry name" value="GLYCOSIDASE"/>
    <property type="match status" value="1"/>
</dbReference>
<dbReference type="InterPro" id="IPR007184">
    <property type="entry name" value="Mannoside_phosphorylase"/>
</dbReference>
<feature type="transmembrane region" description="Helical" evidence="4">
    <location>
        <begin position="6"/>
        <end position="31"/>
    </location>
</feature>
<reference evidence="5 6" key="1">
    <citation type="journal article" date="2016" name="Nat. Commun.">
        <title>Thousands of microbial genomes shed light on interconnected biogeochemical processes in an aquifer system.</title>
        <authorList>
            <person name="Anantharaman K."/>
            <person name="Brown C.T."/>
            <person name="Hug L.A."/>
            <person name="Sharon I."/>
            <person name="Castelle C.J."/>
            <person name="Probst A.J."/>
            <person name="Thomas B.C."/>
            <person name="Singh A."/>
            <person name="Wilkins M.J."/>
            <person name="Karaoz U."/>
            <person name="Brodie E.L."/>
            <person name="Williams K.H."/>
            <person name="Hubbard S.S."/>
            <person name="Banfield J.F."/>
        </authorList>
    </citation>
    <scope>NUCLEOTIDE SEQUENCE [LARGE SCALE GENOMIC DNA]</scope>
</reference>
<keyword evidence="1" id="KW-0328">Glycosyltransferase</keyword>
<evidence type="ECO:0000313" key="6">
    <source>
        <dbReference type="Proteomes" id="UP000178815"/>
    </source>
</evidence>
<keyword evidence="4" id="KW-1133">Transmembrane helix</keyword>